<gene>
    <name evidence="1" type="ORF">EZE20_21425</name>
</gene>
<protein>
    <submittedName>
        <fullName evidence="1">Lycopene cyclase</fullName>
    </submittedName>
</protein>
<dbReference type="Pfam" id="PF05834">
    <property type="entry name" value="Lycopene_cycl"/>
    <property type="match status" value="1"/>
</dbReference>
<name>A0A4R4K0V4_9BACT</name>
<keyword evidence="2" id="KW-1185">Reference proteome</keyword>
<dbReference type="Gene3D" id="3.50.50.60">
    <property type="entry name" value="FAD/NAD(P)-binding domain"/>
    <property type="match status" value="1"/>
</dbReference>
<reference evidence="1 2" key="1">
    <citation type="submission" date="2019-02" db="EMBL/GenBank/DDBJ databases">
        <title>Arundinibacter roseus gen. nov., sp. nov., a new member of the family Cytophagaceae.</title>
        <authorList>
            <person name="Szuroczki S."/>
            <person name="Khayer B."/>
            <person name="Sproer C."/>
            <person name="Toumi M."/>
            <person name="Szabo A."/>
            <person name="Felfoldi T."/>
            <person name="Schumann P."/>
            <person name="Toth E."/>
        </authorList>
    </citation>
    <scope>NUCLEOTIDE SEQUENCE [LARGE SCALE GENOMIC DNA]</scope>
    <source>
        <strain evidence="1 2">DMA-k-7a</strain>
    </source>
</reference>
<dbReference type="OrthoDB" id="24355at2"/>
<evidence type="ECO:0000313" key="2">
    <source>
        <dbReference type="Proteomes" id="UP000295706"/>
    </source>
</evidence>
<accession>A0A4R4K0V4</accession>
<comment type="caution">
    <text evidence="1">The sequence shown here is derived from an EMBL/GenBank/DDBJ whole genome shotgun (WGS) entry which is preliminary data.</text>
</comment>
<dbReference type="Proteomes" id="UP000295706">
    <property type="component" value="Unassembled WGS sequence"/>
</dbReference>
<dbReference type="RefSeq" id="WP_132121602.1">
    <property type="nucleotide sequence ID" value="NZ_SMJU01000018.1"/>
</dbReference>
<dbReference type="AlphaFoldDB" id="A0A4R4K0V4"/>
<dbReference type="InterPro" id="IPR036188">
    <property type="entry name" value="FAD/NAD-bd_sf"/>
</dbReference>
<proteinExistence type="predicted"/>
<sequence length="386" mass="45139">MKRYDYILAGGGLAGLSLAYYMNQSVLRNKSILIIDKEEKKKNDRTWCFWEKDLPSAFDPIVYRSWEKVMFFGSDNFEKKLDLGDYMYKWIRGIDFYDFVRTDLASNPNITFLYTSIERITDTADGGFVITEEGQFIADYVFDSITPLAIDKDNRHNMLQHFKGWEISTPHATFDPLCPTMMDYRVPQEGPGVRFCYVLPVDEHRAMVEYTVFSDKLLEPQDYVRELHSYIRDVLQITEFTIEAEEFGIIPMTDEHPKTSKRNRVIRIGTSGGFVKASTGYAFVRTQRFTQQLVSQLLTVGKPLRRKRTLFQWFKNLLDSTLLNVLLKQRYSGKAVFTRLYKHNPTPRLLAFLDEQTSFWEDLKIMSTVPIAPFTKGMFDSLVRRF</sequence>
<organism evidence="1 2">
    <name type="scientific">Arundinibacter roseus</name>
    <dbReference type="NCBI Taxonomy" id="2070510"/>
    <lineage>
        <taxon>Bacteria</taxon>
        <taxon>Pseudomonadati</taxon>
        <taxon>Bacteroidota</taxon>
        <taxon>Cytophagia</taxon>
        <taxon>Cytophagales</taxon>
        <taxon>Spirosomataceae</taxon>
        <taxon>Arundinibacter</taxon>
    </lineage>
</organism>
<dbReference type="SUPFAM" id="SSF51905">
    <property type="entry name" value="FAD/NAD(P)-binding domain"/>
    <property type="match status" value="1"/>
</dbReference>
<dbReference type="EMBL" id="SMJU01000018">
    <property type="protein sequence ID" value="TDB60036.1"/>
    <property type="molecule type" value="Genomic_DNA"/>
</dbReference>
<evidence type="ECO:0000313" key="1">
    <source>
        <dbReference type="EMBL" id="TDB60036.1"/>
    </source>
</evidence>